<evidence type="ECO:0000313" key="2">
    <source>
        <dbReference type="Proteomes" id="UP000244956"/>
    </source>
</evidence>
<dbReference type="EMBL" id="QEWP01000001">
    <property type="protein sequence ID" value="PWE01350.1"/>
    <property type="molecule type" value="Genomic_DNA"/>
</dbReference>
<comment type="caution">
    <text evidence="1">The sequence shown here is derived from an EMBL/GenBank/DDBJ whole genome shotgun (WGS) entry which is preliminary data.</text>
</comment>
<proteinExistence type="predicted"/>
<name>A0A2U2BE51_9BACT</name>
<dbReference type="Proteomes" id="UP000244956">
    <property type="component" value="Unassembled WGS sequence"/>
</dbReference>
<protein>
    <submittedName>
        <fullName evidence="1">Uncharacterized protein</fullName>
    </submittedName>
</protein>
<evidence type="ECO:0000313" key="1">
    <source>
        <dbReference type="EMBL" id="PWE01350.1"/>
    </source>
</evidence>
<dbReference type="AlphaFoldDB" id="A0A2U2BE51"/>
<accession>A0A2U2BE51</accession>
<organism evidence="1 2">
    <name type="scientific">Marinilabilia rubra</name>
    <dbReference type="NCBI Taxonomy" id="2162893"/>
    <lineage>
        <taxon>Bacteria</taxon>
        <taxon>Pseudomonadati</taxon>
        <taxon>Bacteroidota</taxon>
        <taxon>Bacteroidia</taxon>
        <taxon>Marinilabiliales</taxon>
        <taxon>Marinilabiliaceae</taxon>
        <taxon>Marinilabilia</taxon>
    </lineage>
</organism>
<sequence length="64" mass="7257">MPQRVFPVFILQGLGKVGRKNMNHIKNAPKPICIFFLSKKIHFNRCGSSIGETCEHSAVFKNQI</sequence>
<keyword evidence="2" id="KW-1185">Reference proteome</keyword>
<reference evidence="1 2" key="1">
    <citation type="submission" date="2018-05" db="EMBL/GenBank/DDBJ databases">
        <title>Marinilabilia rubrum sp. nov., isolated from saltern sediment.</title>
        <authorList>
            <person name="Zhang R."/>
        </authorList>
    </citation>
    <scope>NUCLEOTIDE SEQUENCE [LARGE SCALE GENOMIC DNA]</scope>
    <source>
        <strain evidence="1 2">WTE16</strain>
    </source>
</reference>
<gene>
    <name evidence="1" type="ORF">DDZ16_02370</name>
</gene>